<dbReference type="InterPro" id="IPR038297">
    <property type="entry name" value="CcmH/CycL/NrfF/Ccl2_sf"/>
</dbReference>
<keyword evidence="5" id="KW-0201">Cytochrome c-type biogenesis</keyword>
<dbReference type="Pfam" id="PF03918">
    <property type="entry name" value="CcmH"/>
    <property type="match status" value="1"/>
</dbReference>
<dbReference type="GO" id="GO:0017004">
    <property type="term" value="P:cytochrome complex assembly"/>
    <property type="evidence" value="ECO:0007669"/>
    <property type="project" value="UniProtKB-KW"/>
</dbReference>
<keyword evidence="3 9" id="KW-0479">Metal-binding</keyword>
<comment type="subcellular location">
    <subcellularLocation>
        <location evidence="8">Membrane</location>
        <topology evidence="8">Single-pass membrane protein</topology>
        <orientation evidence="8">Periplasmic side</orientation>
    </subcellularLocation>
</comment>
<dbReference type="Gene3D" id="1.10.8.640">
    <property type="entry name" value="Cytochrome C biogenesis protein"/>
    <property type="match status" value="1"/>
</dbReference>
<evidence type="ECO:0000256" key="7">
    <source>
        <dbReference type="ARBA" id="ARBA00037230"/>
    </source>
</evidence>
<evidence type="ECO:0000256" key="5">
    <source>
        <dbReference type="ARBA" id="ARBA00022748"/>
    </source>
</evidence>
<gene>
    <name evidence="11" type="ORF">Tasa_004_101</name>
</gene>
<dbReference type="FunFam" id="1.10.8.640:FF:000001">
    <property type="entry name" value="Cytochrome c-type biogenesis protein"/>
    <property type="match status" value="1"/>
</dbReference>
<evidence type="ECO:0000256" key="8">
    <source>
        <dbReference type="ARBA" id="ARBA00060491"/>
    </source>
</evidence>
<evidence type="ECO:0000256" key="2">
    <source>
        <dbReference type="ARBA" id="ARBA00022617"/>
    </source>
</evidence>
<organism evidence="11 12">
    <name type="scientific">Tanticharoenia sakaeratensis NBRC 103193</name>
    <dbReference type="NCBI Taxonomy" id="1231623"/>
    <lineage>
        <taxon>Bacteria</taxon>
        <taxon>Pseudomonadati</taxon>
        <taxon>Pseudomonadota</taxon>
        <taxon>Alphaproteobacteria</taxon>
        <taxon>Acetobacterales</taxon>
        <taxon>Acetobacteraceae</taxon>
        <taxon>Tanticharoenia</taxon>
    </lineage>
</organism>
<keyword evidence="9" id="KW-0812">Transmembrane</keyword>
<keyword evidence="4 9" id="KW-0732">Signal</keyword>
<protein>
    <recommendedName>
        <fullName evidence="9">Cytochrome c-type biogenesis protein</fullName>
    </recommendedName>
</protein>
<evidence type="ECO:0000256" key="3">
    <source>
        <dbReference type="ARBA" id="ARBA00022723"/>
    </source>
</evidence>
<evidence type="ECO:0000256" key="1">
    <source>
        <dbReference type="ARBA" id="ARBA00010342"/>
    </source>
</evidence>
<evidence type="ECO:0000256" key="6">
    <source>
        <dbReference type="ARBA" id="ARBA00023004"/>
    </source>
</evidence>
<dbReference type="PANTHER" id="PTHR47870">
    <property type="entry name" value="CYTOCHROME C-TYPE BIOGENESIS PROTEIN CCMH"/>
    <property type="match status" value="1"/>
</dbReference>
<keyword evidence="9" id="KW-1133">Transmembrane helix</keyword>
<dbReference type="PANTHER" id="PTHR47870:SF1">
    <property type="entry name" value="CYTOCHROME C-TYPE BIOGENESIS PROTEIN CCMH"/>
    <property type="match status" value="1"/>
</dbReference>
<evidence type="ECO:0000256" key="9">
    <source>
        <dbReference type="RuleBase" id="RU364112"/>
    </source>
</evidence>
<dbReference type="EMBL" id="BALE01000004">
    <property type="protein sequence ID" value="GAN53036.1"/>
    <property type="molecule type" value="Genomic_DNA"/>
</dbReference>
<dbReference type="AlphaFoldDB" id="A0A0D6MHQ6"/>
<evidence type="ECO:0000259" key="10">
    <source>
        <dbReference type="Pfam" id="PF03918"/>
    </source>
</evidence>
<keyword evidence="6 9" id="KW-0408">Iron</keyword>
<reference evidence="11 12" key="1">
    <citation type="submission" date="2012-10" db="EMBL/GenBank/DDBJ databases">
        <title>Genome sequencing of Tanticharoenia sakaeratensis NBRC 103193.</title>
        <authorList>
            <person name="Azuma Y."/>
            <person name="Hadano H."/>
            <person name="Hirakawa H."/>
            <person name="Matsushita K."/>
        </authorList>
    </citation>
    <scope>NUCLEOTIDE SEQUENCE [LARGE SCALE GENOMIC DNA]</scope>
    <source>
        <strain evidence="11 12">NBRC 103193</strain>
    </source>
</reference>
<evidence type="ECO:0000313" key="12">
    <source>
        <dbReference type="Proteomes" id="UP000032679"/>
    </source>
</evidence>
<keyword evidence="9" id="KW-0472">Membrane</keyword>
<dbReference type="GO" id="GO:0005886">
    <property type="term" value="C:plasma membrane"/>
    <property type="evidence" value="ECO:0007669"/>
    <property type="project" value="TreeGrafter"/>
</dbReference>
<feature type="transmembrane region" description="Helical" evidence="9">
    <location>
        <begin position="101"/>
        <end position="122"/>
    </location>
</feature>
<dbReference type="InterPro" id="IPR051263">
    <property type="entry name" value="C-type_cytochrome_biogenesis"/>
</dbReference>
<proteinExistence type="inferred from homology"/>
<dbReference type="Proteomes" id="UP000032679">
    <property type="component" value="Unassembled WGS sequence"/>
</dbReference>
<keyword evidence="2 9" id="KW-0349">Heme</keyword>
<feature type="domain" description="CcmH/CycL/Ccl2/NrfF N-terminal" evidence="10">
    <location>
        <begin position="5"/>
        <end position="143"/>
    </location>
</feature>
<dbReference type="STRING" id="1231623.Tasa_004_101"/>
<name>A0A0D6MHQ6_9PROT</name>
<dbReference type="CDD" id="cd16378">
    <property type="entry name" value="CcmH_N"/>
    <property type="match status" value="1"/>
</dbReference>
<dbReference type="InterPro" id="IPR005616">
    <property type="entry name" value="CcmH/CycL/Ccl2/NrfF_N"/>
</dbReference>
<accession>A0A0D6MHQ6</accession>
<sequence length="148" mass="16556">MLTLLFVMGMALPALAVDDPSEMLPNPAQEHRAERIGSQLRCLVCQNESIEDSSAPLARDLRHVVRQHVAAGESDRQIMTWMTQRYGDFIRLRPRLTLETALLWAMPALALLIGVGLAVMSFRRRNTPPPDLTEAERARLTDLSDPIA</sequence>
<feature type="chain" id="PRO_5011020116" description="Cytochrome c-type biogenesis protein" evidence="9">
    <location>
        <begin position="17"/>
        <end position="148"/>
    </location>
</feature>
<keyword evidence="12" id="KW-1185">Reference proteome</keyword>
<evidence type="ECO:0000313" key="11">
    <source>
        <dbReference type="EMBL" id="GAN53036.1"/>
    </source>
</evidence>
<dbReference type="GO" id="GO:0046872">
    <property type="term" value="F:metal ion binding"/>
    <property type="evidence" value="ECO:0007669"/>
    <property type="project" value="UniProtKB-KW"/>
</dbReference>
<comment type="caution">
    <text evidence="11">The sequence shown here is derived from an EMBL/GenBank/DDBJ whole genome shotgun (WGS) entry which is preliminary data.</text>
</comment>
<comment type="function">
    <text evidence="7">Required for the biogenesis of c-type cytochromes. Possible subunit of a heme lyase.</text>
</comment>
<comment type="similarity">
    <text evidence="1 9">Belongs to the CcmH/CycL/Ccl2/NrfF family.</text>
</comment>
<evidence type="ECO:0000256" key="4">
    <source>
        <dbReference type="ARBA" id="ARBA00022729"/>
    </source>
</evidence>
<feature type="signal peptide" evidence="9">
    <location>
        <begin position="1"/>
        <end position="16"/>
    </location>
</feature>